<protein>
    <recommendedName>
        <fullName evidence="4">DUF2333 domain-containing protein</fullName>
    </recommendedName>
</protein>
<accession>A0A1Y6FXW7</accession>
<evidence type="ECO:0000313" key="2">
    <source>
        <dbReference type="EMBL" id="SMQ80278.1"/>
    </source>
</evidence>
<dbReference type="Proteomes" id="UP000194450">
    <property type="component" value="Unassembled WGS sequence"/>
</dbReference>
<evidence type="ECO:0000256" key="1">
    <source>
        <dbReference type="SAM" id="Phobius"/>
    </source>
</evidence>
<sequence length="330" mass="36828">MRVPGWRSWIGIIVGVVVVLWIIGWFLSSEPDTFDVTARAQTAAEADNVEMVTGYTTTTALIETIGTLMDKRGGYMSNDILPPMVLLDNIPAWEFGVLEMSRDLALAMRREFSRSQSQSLQNPYLTTAQTSLNIDHTSWFMPPAESEYTDAREALINFRLALADSADFSAQFYTRADNLRSWLVEVDKRLGSLSQRLSASVAQVDETLSISVAGQDSLTQRAIPLELQKRTSWWDVDNVFYEARGASWALLHFLKAVEVDFADVLEKKNAQVSLQQIIHELEATQQLVWSPIILNGSGFGFVANHSLVMANYISRANAALIDLKDLMAQG</sequence>
<dbReference type="InterPro" id="IPR016936">
    <property type="entry name" value="UCP029693"/>
</dbReference>
<evidence type="ECO:0000313" key="3">
    <source>
        <dbReference type="Proteomes" id="UP000194450"/>
    </source>
</evidence>
<dbReference type="EMBL" id="FXWH01000003">
    <property type="protein sequence ID" value="SMQ80278.1"/>
    <property type="molecule type" value="Genomic_DNA"/>
</dbReference>
<evidence type="ECO:0008006" key="4">
    <source>
        <dbReference type="Google" id="ProtNLM"/>
    </source>
</evidence>
<keyword evidence="3" id="KW-1185">Reference proteome</keyword>
<name>A0A1Y6FXW7_9GAMM</name>
<keyword evidence="1" id="KW-0472">Membrane</keyword>
<organism evidence="2 3">
    <name type="scientific">Pseudidiomarina planktonica</name>
    <dbReference type="NCBI Taxonomy" id="1323738"/>
    <lineage>
        <taxon>Bacteria</taxon>
        <taxon>Pseudomonadati</taxon>
        <taxon>Pseudomonadota</taxon>
        <taxon>Gammaproteobacteria</taxon>
        <taxon>Alteromonadales</taxon>
        <taxon>Idiomarinaceae</taxon>
        <taxon>Pseudidiomarina</taxon>
    </lineage>
</organism>
<dbReference type="Pfam" id="PF10095">
    <property type="entry name" value="DUF2333"/>
    <property type="match status" value="1"/>
</dbReference>
<dbReference type="AlphaFoldDB" id="A0A1Y6FXW7"/>
<feature type="transmembrane region" description="Helical" evidence="1">
    <location>
        <begin position="9"/>
        <end position="27"/>
    </location>
</feature>
<keyword evidence="1" id="KW-1133">Transmembrane helix</keyword>
<dbReference type="RefSeq" id="WP_086435200.1">
    <property type="nucleotide sequence ID" value="NZ_FXWH01000003.1"/>
</dbReference>
<proteinExistence type="predicted"/>
<keyword evidence="1" id="KW-0812">Transmembrane</keyword>
<dbReference type="PIRSF" id="PIRSF029693">
    <property type="entry name" value="UCP029693"/>
    <property type="match status" value="1"/>
</dbReference>
<reference evidence="3" key="1">
    <citation type="submission" date="2017-04" db="EMBL/GenBank/DDBJ databases">
        <authorList>
            <person name="Varghese N."/>
            <person name="Submissions S."/>
        </authorList>
    </citation>
    <scope>NUCLEOTIDE SEQUENCE [LARGE SCALE GENOMIC DNA]</scope>
</reference>
<gene>
    <name evidence="2" type="ORF">SAMN06297229_2052</name>
</gene>
<dbReference type="OrthoDB" id="5821246at2"/>